<organism evidence="1 2">
    <name type="scientific">Choristoneura fumiferana</name>
    <name type="common">Spruce budworm moth</name>
    <name type="synonym">Archips fumiferana</name>
    <dbReference type="NCBI Taxonomy" id="7141"/>
    <lineage>
        <taxon>Eukaryota</taxon>
        <taxon>Metazoa</taxon>
        <taxon>Ecdysozoa</taxon>
        <taxon>Arthropoda</taxon>
        <taxon>Hexapoda</taxon>
        <taxon>Insecta</taxon>
        <taxon>Pterygota</taxon>
        <taxon>Neoptera</taxon>
        <taxon>Endopterygota</taxon>
        <taxon>Lepidoptera</taxon>
        <taxon>Glossata</taxon>
        <taxon>Ditrysia</taxon>
        <taxon>Tortricoidea</taxon>
        <taxon>Tortricidae</taxon>
        <taxon>Tortricinae</taxon>
        <taxon>Choristoneura</taxon>
    </lineage>
</organism>
<protein>
    <submittedName>
        <fullName evidence="1">Uncharacterized protein</fullName>
    </submittedName>
</protein>
<proteinExistence type="predicted"/>
<name>A0ACC0KBD2_CHOFU</name>
<dbReference type="Proteomes" id="UP001064048">
    <property type="component" value="Chromosome 29"/>
</dbReference>
<evidence type="ECO:0000313" key="2">
    <source>
        <dbReference type="Proteomes" id="UP001064048"/>
    </source>
</evidence>
<comment type="caution">
    <text evidence="1">The sequence shown here is derived from an EMBL/GenBank/DDBJ whole genome shotgun (WGS) entry which is preliminary data.</text>
</comment>
<dbReference type="EMBL" id="CM046129">
    <property type="protein sequence ID" value="KAI8433506.1"/>
    <property type="molecule type" value="Genomic_DNA"/>
</dbReference>
<evidence type="ECO:0000313" key="1">
    <source>
        <dbReference type="EMBL" id="KAI8433506.1"/>
    </source>
</evidence>
<sequence>MKCIIFCLVLAVAAASPVSDDQDARRRLQALQLTLLNDIDDNKQSPNSGSVSDSKPAQTAQQYDGSEVVIGGHDHEATSTSRDTLQRNPATKSSIAPKDYDKSDDQTSYYTTPYLSNLKNKETQHDNYQRLDDDRDNDDDREDDDRQDDDREDDDREDDDREDDDREDDDRQDDRDDDLDDDNRQDDDREDDETRINNKTKKPLLKKKLD</sequence>
<gene>
    <name evidence="1" type="ORF">MSG28_015538</name>
</gene>
<accession>A0ACC0KBD2</accession>
<reference evidence="1 2" key="1">
    <citation type="journal article" date="2022" name="Genome Biol. Evol.">
        <title>The Spruce Budworm Genome: Reconstructing the Evolutionary History of Antifreeze Proteins.</title>
        <authorList>
            <person name="Beliveau C."/>
            <person name="Gagne P."/>
            <person name="Picq S."/>
            <person name="Vernygora O."/>
            <person name="Keeling C.I."/>
            <person name="Pinkney K."/>
            <person name="Doucet D."/>
            <person name="Wen F."/>
            <person name="Johnston J.S."/>
            <person name="Maaroufi H."/>
            <person name="Boyle B."/>
            <person name="Laroche J."/>
            <person name="Dewar K."/>
            <person name="Juretic N."/>
            <person name="Blackburn G."/>
            <person name="Nisole A."/>
            <person name="Brunet B."/>
            <person name="Brandao M."/>
            <person name="Lumley L."/>
            <person name="Duan J."/>
            <person name="Quan G."/>
            <person name="Lucarotti C.J."/>
            <person name="Roe A.D."/>
            <person name="Sperling F.A.H."/>
            <person name="Levesque R.C."/>
            <person name="Cusson M."/>
        </authorList>
    </citation>
    <scope>NUCLEOTIDE SEQUENCE [LARGE SCALE GENOMIC DNA]</scope>
    <source>
        <strain evidence="1">Glfc:IPQL:Cfum</strain>
    </source>
</reference>
<keyword evidence="2" id="KW-1185">Reference proteome</keyword>